<keyword evidence="5 9" id="KW-0238">DNA-binding</keyword>
<dbReference type="InterPro" id="IPR057993">
    <property type="entry name" value="HD-Zip_IV_C"/>
</dbReference>
<dbReference type="OMA" id="IMANSNV"/>
<dbReference type="GO" id="GO:0003677">
    <property type="term" value="F:DNA binding"/>
    <property type="evidence" value="ECO:0007669"/>
    <property type="project" value="UniProtKB-UniRule"/>
</dbReference>
<dbReference type="SMART" id="SM00234">
    <property type="entry name" value="START"/>
    <property type="match status" value="1"/>
</dbReference>
<keyword evidence="8 9" id="KW-0539">Nucleus</keyword>
<dbReference type="CDD" id="cd00086">
    <property type="entry name" value="homeodomain"/>
    <property type="match status" value="1"/>
</dbReference>
<name>A0A0K9PDX3_ZOSMR</name>
<keyword evidence="4" id="KW-0175">Coiled coil</keyword>
<evidence type="ECO:0000256" key="7">
    <source>
        <dbReference type="ARBA" id="ARBA00023163"/>
    </source>
</evidence>
<dbReference type="PANTHER" id="PTHR45654">
    <property type="entry name" value="HOMEOBOX-LEUCINE ZIPPER PROTEIN MERISTEM L1"/>
    <property type="match status" value="1"/>
</dbReference>
<keyword evidence="7" id="KW-0804">Transcription</keyword>
<keyword evidence="15" id="KW-1185">Reference proteome</keyword>
<evidence type="ECO:0000256" key="4">
    <source>
        <dbReference type="ARBA" id="ARBA00023054"/>
    </source>
</evidence>
<dbReference type="PROSITE" id="PS50071">
    <property type="entry name" value="HOMEOBOX_2"/>
    <property type="match status" value="1"/>
</dbReference>
<evidence type="ECO:0000256" key="1">
    <source>
        <dbReference type="ARBA" id="ARBA00004123"/>
    </source>
</evidence>
<sequence>MLNPRENVADDESNRENPPSMISNYRKRKYCRHSPHTIQNLLAIFKEFPNPNEEQISDIGTKFNIEFQKVKFWFQNRRTQMKIQLEKQENNAMIRENDKLLVDNNNLRMSIITRDPTFCRFCGNQCMIEEFSLDEQHLRRENAYLEEEIDRAYSIAGRSLVDHQIFISSSVNGELKNERLRTLYIQIAVKAMDELVKLAKSSSTDIWTANDTDFIHEKLNYEKFLHAFPSCIGPKPQHIGFVSEGTRASAIIMANSNVIVETLMDVDRWVSMFPCSISKASTINVLSNIGVSGTKDNALQLMKAELQVLSPLVPIREVIFLRFCKMIAEGVWAVVDTSIDESTYGTIYSIPKSSTGCWKFPSGCVIEDFSNGQSKAKVIWVEHIMYNEYGIHEVHDSLMRSGAGLGANKWLSTLKRQCETLAFLMSTSSSPDIGIMGHRSLLKLVHRMTNSFYKGVCPSVNTWTMLSSSSSSSRDTSSNIKLMMRKIFNSPGEPIGVVLNGATSLWLPVSHACLMKYLQDVSVRNEWDILINGGPMHVTNLVPKGWNSSNHISIIRPTVCVDDGRSNMVIVQETSTDESGSLMVYASMDNKVMDNVLNGGDSSYIALLPSGFSIVPNTISVDKRHKHGYNLVSELVESEREVVVGSIVTISLQILADSKPTSHVHVHSIESMKSLIIYTLEKIKAAMNC</sequence>
<comment type="caution">
    <text evidence="14">The sequence shown here is derived from an EMBL/GenBank/DDBJ whole genome shotgun (WGS) entry which is preliminary data.</text>
</comment>
<dbReference type="InterPro" id="IPR001356">
    <property type="entry name" value="HD"/>
</dbReference>
<evidence type="ECO:0000256" key="2">
    <source>
        <dbReference type="ARBA" id="ARBA00006789"/>
    </source>
</evidence>
<evidence type="ECO:0000259" key="13">
    <source>
        <dbReference type="PROSITE" id="PS50848"/>
    </source>
</evidence>
<feature type="DNA-binding region" description="Homeobox" evidence="9">
    <location>
        <begin position="26"/>
        <end position="85"/>
    </location>
</feature>
<dbReference type="Gene3D" id="3.30.530.20">
    <property type="match status" value="1"/>
</dbReference>
<dbReference type="SUPFAM" id="SSF55961">
    <property type="entry name" value="Bet v1-like"/>
    <property type="match status" value="2"/>
</dbReference>
<dbReference type="InterPro" id="IPR002913">
    <property type="entry name" value="START_lipid-bd_dom"/>
</dbReference>
<gene>
    <name evidence="14" type="ORF">ZOSMA_29G01030</name>
</gene>
<dbReference type="Proteomes" id="UP000036987">
    <property type="component" value="Unassembled WGS sequence"/>
</dbReference>
<organism evidence="14 15">
    <name type="scientific">Zostera marina</name>
    <name type="common">Eelgrass</name>
    <dbReference type="NCBI Taxonomy" id="29655"/>
    <lineage>
        <taxon>Eukaryota</taxon>
        <taxon>Viridiplantae</taxon>
        <taxon>Streptophyta</taxon>
        <taxon>Embryophyta</taxon>
        <taxon>Tracheophyta</taxon>
        <taxon>Spermatophyta</taxon>
        <taxon>Magnoliopsida</taxon>
        <taxon>Liliopsida</taxon>
        <taxon>Zosteraceae</taxon>
        <taxon>Zostera</taxon>
    </lineage>
</organism>
<dbReference type="InterPro" id="IPR023393">
    <property type="entry name" value="START-like_dom_sf"/>
</dbReference>
<dbReference type="Pfam" id="PF00046">
    <property type="entry name" value="Homeodomain"/>
    <property type="match status" value="1"/>
</dbReference>
<dbReference type="Pfam" id="PF01852">
    <property type="entry name" value="START"/>
    <property type="match status" value="1"/>
</dbReference>
<evidence type="ECO:0000313" key="15">
    <source>
        <dbReference type="Proteomes" id="UP000036987"/>
    </source>
</evidence>
<evidence type="ECO:0000256" key="5">
    <source>
        <dbReference type="ARBA" id="ARBA00023125"/>
    </source>
</evidence>
<dbReference type="PANTHER" id="PTHR45654:SF5">
    <property type="entry name" value="HOMEOBOX-LEUCINE ZIPPER PROTEIN ANTHOCYANINLESS 2-RELATED"/>
    <property type="match status" value="1"/>
</dbReference>
<evidence type="ECO:0000256" key="3">
    <source>
        <dbReference type="ARBA" id="ARBA00023015"/>
    </source>
</evidence>
<evidence type="ECO:0000313" key="14">
    <source>
        <dbReference type="EMBL" id="KMZ66452.1"/>
    </source>
</evidence>
<dbReference type="InterPro" id="IPR009057">
    <property type="entry name" value="Homeodomain-like_sf"/>
</dbReference>
<dbReference type="Gene3D" id="1.10.10.60">
    <property type="entry name" value="Homeodomain-like"/>
    <property type="match status" value="1"/>
</dbReference>
<evidence type="ECO:0000256" key="9">
    <source>
        <dbReference type="PROSITE-ProRule" id="PRU00108"/>
    </source>
</evidence>
<proteinExistence type="inferred from homology"/>
<feature type="domain" description="START" evidence="13">
    <location>
        <begin position="177"/>
        <end position="423"/>
    </location>
</feature>
<dbReference type="InterPro" id="IPR042160">
    <property type="entry name" value="HD-Zip_IV"/>
</dbReference>
<dbReference type="OrthoDB" id="6159439at2759"/>
<evidence type="ECO:0000256" key="6">
    <source>
        <dbReference type="ARBA" id="ARBA00023155"/>
    </source>
</evidence>
<dbReference type="GO" id="GO:0005634">
    <property type="term" value="C:nucleus"/>
    <property type="evidence" value="ECO:0007669"/>
    <property type="project" value="UniProtKB-SubCell"/>
</dbReference>
<dbReference type="CDD" id="cd08875">
    <property type="entry name" value="START_ArGLABRA2_like"/>
    <property type="match status" value="1"/>
</dbReference>
<dbReference type="EMBL" id="LFYR01000980">
    <property type="protein sequence ID" value="KMZ66452.1"/>
    <property type="molecule type" value="Genomic_DNA"/>
</dbReference>
<keyword evidence="3" id="KW-0805">Transcription regulation</keyword>
<feature type="region of interest" description="Disordered" evidence="11">
    <location>
        <begin position="1"/>
        <end position="24"/>
    </location>
</feature>
<dbReference type="Pfam" id="PF25797">
    <property type="entry name" value="PDF2_C"/>
    <property type="match status" value="1"/>
</dbReference>
<evidence type="ECO:0000259" key="12">
    <source>
        <dbReference type="PROSITE" id="PS50071"/>
    </source>
</evidence>
<comment type="similarity">
    <text evidence="2">Belongs to the HD-ZIP homeobox family. Class IV subfamily.</text>
</comment>
<dbReference type="SMART" id="SM00389">
    <property type="entry name" value="HOX"/>
    <property type="match status" value="1"/>
</dbReference>
<accession>A0A0K9PDX3</accession>
<evidence type="ECO:0000256" key="11">
    <source>
        <dbReference type="SAM" id="MobiDB-lite"/>
    </source>
</evidence>
<protein>
    <submittedName>
        <fullName evidence="14">Homeobox-leucine zipper protein 3</fullName>
    </submittedName>
</protein>
<evidence type="ECO:0000256" key="8">
    <source>
        <dbReference type="ARBA" id="ARBA00023242"/>
    </source>
</evidence>
<dbReference type="GO" id="GO:0008289">
    <property type="term" value="F:lipid binding"/>
    <property type="evidence" value="ECO:0007669"/>
    <property type="project" value="InterPro"/>
</dbReference>
<reference evidence="15" key="1">
    <citation type="journal article" date="2016" name="Nature">
        <title>The genome of the seagrass Zostera marina reveals angiosperm adaptation to the sea.</title>
        <authorList>
            <person name="Olsen J.L."/>
            <person name="Rouze P."/>
            <person name="Verhelst B."/>
            <person name="Lin Y.-C."/>
            <person name="Bayer T."/>
            <person name="Collen J."/>
            <person name="Dattolo E."/>
            <person name="De Paoli E."/>
            <person name="Dittami S."/>
            <person name="Maumus F."/>
            <person name="Michel G."/>
            <person name="Kersting A."/>
            <person name="Lauritano C."/>
            <person name="Lohaus R."/>
            <person name="Toepel M."/>
            <person name="Tonon T."/>
            <person name="Vanneste K."/>
            <person name="Amirebrahimi M."/>
            <person name="Brakel J."/>
            <person name="Bostroem C."/>
            <person name="Chovatia M."/>
            <person name="Grimwood J."/>
            <person name="Jenkins J.W."/>
            <person name="Jueterbock A."/>
            <person name="Mraz A."/>
            <person name="Stam W.T."/>
            <person name="Tice H."/>
            <person name="Bornberg-Bauer E."/>
            <person name="Green P.J."/>
            <person name="Pearson G.A."/>
            <person name="Procaccini G."/>
            <person name="Duarte C.M."/>
            <person name="Schmutz J."/>
            <person name="Reusch T.B.H."/>
            <person name="Van de Peer Y."/>
        </authorList>
    </citation>
    <scope>NUCLEOTIDE SEQUENCE [LARGE SCALE GENOMIC DNA]</scope>
    <source>
        <strain evidence="15">cv. Finnish</strain>
    </source>
</reference>
<dbReference type="PROSITE" id="PS50848">
    <property type="entry name" value="START"/>
    <property type="match status" value="1"/>
</dbReference>
<dbReference type="AlphaFoldDB" id="A0A0K9PDX3"/>
<feature type="domain" description="Homeobox" evidence="12">
    <location>
        <begin position="24"/>
        <end position="84"/>
    </location>
</feature>
<keyword evidence="6 9" id="KW-0371">Homeobox</keyword>
<comment type="subcellular location">
    <subcellularLocation>
        <location evidence="1 9 10">Nucleus</location>
    </subcellularLocation>
</comment>
<dbReference type="STRING" id="29655.A0A0K9PDX3"/>
<evidence type="ECO:0000256" key="10">
    <source>
        <dbReference type="RuleBase" id="RU000682"/>
    </source>
</evidence>
<dbReference type="SUPFAM" id="SSF46689">
    <property type="entry name" value="Homeodomain-like"/>
    <property type="match status" value="1"/>
</dbReference>